<evidence type="ECO:0000313" key="2">
    <source>
        <dbReference type="Proteomes" id="UP000273326"/>
    </source>
</evidence>
<dbReference type="CDD" id="cd15482">
    <property type="entry name" value="Sialidase_non-viral"/>
    <property type="match status" value="1"/>
</dbReference>
<dbReference type="RefSeq" id="WP_126111179.1">
    <property type="nucleotide sequence ID" value="NZ_CP034465.1"/>
</dbReference>
<accession>A0A3Q9BLH1</accession>
<dbReference type="AlphaFoldDB" id="A0A3Q9BLH1"/>
<proteinExistence type="predicted"/>
<organism evidence="1 2">
    <name type="scientific">Jeotgalibaca ciconiae</name>
    <dbReference type="NCBI Taxonomy" id="2496265"/>
    <lineage>
        <taxon>Bacteria</taxon>
        <taxon>Bacillati</taxon>
        <taxon>Bacillota</taxon>
        <taxon>Bacilli</taxon>
        <taxon>Lactobacillales</taxon>
        <taxon>Carnobacteriaceae</taxon>
        <taxon>Jeotgalibaca</taxon>
    </lineage>
</organism>
<dbReference type="PANTHER" id="PTHR43739">
    <property type="entry name" value="XYLOGLUCANASE (EUROFUNG)"/>
    <property type="match status" value="1"/>
</dbReference>
<dbReference type="EMBL" id="CP034465">
    <property type="protein sequence ID" value="AZP05113.1"/>
    <property type="molecule type" value="Genomic_DNA"/>
</dbReference>
<evidence type="ECO:0000313" key="1">
    <source>
        <dbReference type="EMBL" id="AZP05113.1"/>
    </source>
</evidence>
<dbReference type="InterPro" id="IPR052025">
    <property type="entry name" value="Xyloglucanase_GH74"/>
</dbReference>
<reference evidence="2" key="1">
    <citation type="submission" date="2018-12" db="EMBL/GenBank/DDBJ databases">
        <title>Complete genome sequencing of Jeotgalibaca sp. H21T32.</title>
        <authorList>
            <person name="Bae J.-W."/>
            <person name="Lee S.-Y."/>
        </authorList>
    </citation>
    <scope>NUCLEOTIDE SEQUENCE [LARGE SCALE GENOMIC DNA]</scope>
    <source>
        <strain evidence="2">H21T32</strain>
    </source>
</reference>
<gene>
    <name evidence="1" type="ORF">EJN90_10930</name>
</gene>
<dbReference type="GO" id="GO:0010411">
    <property type="term" value="P:xyloglucan metabolic process"/>
    <property type="evidence" value="ECO:0007669"/>
    <property type="project" value="TreeGrafter"/>
</dbReference>
<dbReference type="Gene3D" id="2.130.10.10">
    <property type="entry name" value="YVTN repeat-like/Quinoprotein amine dehydrogenase"/>
    <property type="match status" value="1"/>
</dbReference>
<dbReference type="OrthoDB" id="9757947at2"/>
<name>A0A3Q9BLH1_9LACT</name>
<sequence length="338" mass="38159">MTIGYLVMPHAIVQIEEVEENWKLVERRIEQVQFECLAFDPHDVKRMYAGTFDHGLWVSDDGGKQWRVAGKGINSFRVSAIAVSPVEVINGRGVVWAGTEPSRLYRSEDGGETWTDCPALLDLPSQSSWSFPPRPDTHHVRWIEADRFNQDKVFVGIELGGVMRSLDKGLTWEDRKPGSQFDCHTMATHPKREERIYEAAGGGFAQSRNGGETWQTENKGLDPFTYLVNIAVAADQPDCILVSGAKGPRQAYQAEQAHSVILKREDNQNWRLIEKGLPEAEGMTVSALANSPTEQGVFYAANNKGVFRSETYGENWEKLPLNWPKAYHDLRMKQLLIR</sequence>
<dbReference type="KEGG" id="jeh:EJN90_10930"/>
<protein>
    <submittedName>
        <fullName evidence="1">Exo-alpha-sialidase</fullName>
    </submittedName>
</protein>
<dbReference type="Proteomes" id="UP000273326">
    <property type="component" value="Chromosome"/>
</dbReference>
<dbReference type="SUPFAM" id="SSF110296">
    <property type="entry name" value="Oligoxyloglucan reducing end-specific cellobiohydrolase"/>
    <property type="match status" value="1"/>
</dbReference>
<keyword evidence="2" id="KW-1185">Reference proteome</keyword>
<dbReference type="PANTHER" id="PTHR43739:SF5">
    <property type="entry name" value="EXO-ALPHA-SIALIDASE"/>
    <property type="match status" value="1"/>
</dbReference>
<dbReference type="InterPro" id="IPR015943">
    <property type="entry name" value="WD40/YVTN_repeat-like_dom_sf"/>
</dbReference>